<feature type="region of interest" description="Disordered" evidence="6">
    <location>
        <begin position="1"/>
        <end position="22"/>
    </location>
</feature>
<dbReference type="InterPro" id="IPR015300">
    <property type="entry name" value="DNA-bd_pseudobarrel_sf"/>
</dbReference>
<keyword evidence="3" id="KW-0238">DNA-binding</keyword>
<comment type="caution">
    <text evidence="7">The sequence shown here is derived from an EMBL/GenBank/DDBJ whole genome shotgun (WGS) entry which is preliminary data.</text>
</comment>
<dbReference type="CDD" id="cd10017">
    <property type="entry name" value="B3_DNA"/>
    <property type="match status" value="1"/>
</dbReference>
<dbReference type="SUPFAM" id="SSF101936">
    <property type="entry name" value="DNA-binding pseudobarrel domain"/>
    <property type="match status" value="1"/>
</dbReference>
<evidence type="ECO:0000256" key="5">
    <source>
        <dbReference type="ARBA" id="ARBA00023242"/>
    </source>
</evidence>
<keyword evidence="8" id="KW-1185">Reference proteome</keyword>
<dbReference type="PANTHER" id="PTHR34269">
    <property type="entry name" value="TRANSCRIPTION FACTOR B3-DOMAIN FAMILY-RELATED"/>
    <property type="match status" value="1"/>
</dbReference>
<dbReference type="InterPro" id="IPR051442">
    <property type="entry name" value="B3_domain"/>
</dbReference>
<evidence type="ECO:0000313" key="8">
    <source>
        <dbReference type="Proteomes" id="UP001396334"/>
    </source>
</evidence>
<sequence length="314" mass="35232">MDDGGGNIRPKQGNPDSKESHVSLDLSLSLGYTSSSAATDKVKQEIDYKKLQCREKISGGAFLLGSSDAGTDAGISLSLSLSCGNTSTESIQYEESCDQSVPDMMCMEKRSGASSPEASDISLDLCLGMNKSWRIDVGERSGNRNNDCSLKNEFDVGLTQALNGWSTSDKKTKRMRSPKLSTNTNKRRKLVEAGTEVHEPWCIKKKIVTSDLSDMSRLLLAKNLVESHILPHWDADRRAQIHAGVWVSVYDCDTNNEYAMDFKRWRNGAYVFIKKWIPNFVKRRNLKLNDEIGIYWDIHNSRFNFSVLNRAPME</sequence>
<proteinExistence type="predicted"/>
<dbReference type="EMBL" id="JBBPBN010001077">
    <property type="protein sequence ID" value="KAK8480008.1"/>
    <property type="molecule type" value="Genomic_DNA"/>
</dbReference>
<evidence type="ECO:0000256" key="1">
    <source>
        <dbReference type="ARBA" id="ARBA00004123"/>
    </source>
</evidence>
<keyword evidence="2" id="KW-0805">Transcription regulation</keyword>
<dbReference type="InterPro" id="IPR003340">
    <property type="entry name" value="B3_DNA-bd"/>
</dbReference>
<gene>
    <name evidence="7" type="ORF">V6N11_031001</name>
</gene>
<comment type="subcellular location">
    <subcellularLocation>
        <location evidence="1">Nucleus</location>
    </subcellularLocation>
</comment>
<evidence type="ECO:0000256" key="6">
    <source>
        <dbReference type="SAM" id="MobiDB-lite"/>
    </source>
</evidence>
<evidence type="ECO:0000256" key="3">
    <source>
        <dbReference type="ARBA" id="ARBA00023125"/>
    </source>
</evidence>
<keyword evidence="5" id="KW-0539">Nucleus</keyword>
<evidence type="ECO:0000313" key="7">
    <source>
        <dbReference type="EMBL" id="KAK8480008.1"/>
    </source>
</evidence>
<evidence type="ECO:0000256" key="2">
    <source>
        <dbReference type="ARBA" id="ARBA00023015"/>
    </source>
</evidence>
<organism evidence="7 8">
    <name type="scientific">Hibiscus sabdariffa</name>
    <name type="common">roselle</name>
    <dbReference type="NCBI Taxonomy" id="183260"/>
    <lineage>
        <taxon>Eukaryota</taxon>
        <taxon>Viridiplantae</taxon>
        <taxon>Streptophyta</taxon>
        <taxon>Embryophyta</taxon>
        <taxon>Tracheophyta</taxon>
        <taxon>Spermatophyta</taxon>
        <taxon>Magnoliopsida</taxon>
        <taxon>eudicotyledons</taxon>
        <taxon>Gunneridae</taxon>
        <taxon>Pentapetalae</taxon>
        <taxon>rosids</taxon>
        <taxon>malvids</taxon>
        <taxon>Malvales</taxon>
        <taxon>Malvaceae</taxon>
        <taxon>Malvoideae</taxon>
        <taxon>Hibiscus</taxon>
    </lineage>
</organism>
<name>A0ABR1ZHQ7_9ROSI</name>
<dbReference type="PANTHER" id="PTHR34269:SF11">
    <property type="entry name" value="B3 DOMAIN PROTEIN"/>
    <property type="match status" value="1"/>
</dbReference>
<protein>
    <recommendedName>
        <fullName evidence="9">B3 domain-containing protein</fullName>
    </recommendedName>
</protein>
<evidence type="ECO:0000256" key="4">
    <source>
        <dbReference type="ARBA" id="ARBA00023163"/>
    </source>
</evidence>
<evidence type="ECO:0008006" key="9">
    <source>
        <dbReference type="Google" id="ProtNLM"/>
    </source>
</evidence>
<keyword evidence="4" id="KW-0804">Transcription</keyword>
<dbReference type="Gene3D" id="2.40.330.10">
    <property type="entry name" value="DNA-binding pseudobarrel domain"/>
    <property type="match status" value="1"/>
</dbReference>
<dbReference type="Proteomes" id="UP001396334">
    <property type="component" value="Unassembled WGS sequence"/>
</dbReference>
<reference evidence="7 8" key="1">
    <citation type="journal article" date="2024" name="G3 (Bethesda)">
        <title>Genome assembly of Hibiscus sabdariffa L. provides insights into metabolisms of medicinal natural products.</title>
        <authorList>
            <person name="Kim T."/>
        </authorList>
    </citation>
    <scope>NUCLEOTIDE SEQUENCE [LARGE SCALE GENOMIC DNA]</scope>
    <source>
        <strain evidence="7">TK-2024</strain>
        <tissue evidence="7">Old leaves</tissue>
    </source>
</reference>
<accession>A0ABR1ZHQ7</accession>